<sequence length="317" mass="36386">MFNDHFVLVLMFLLGFLAYQYAAFLKNMPQNWLPGYLIAVVVSILILFIGQLATFVEPADQQFLLAKEQAVQAYLKSSIKRSMILPTIAIVIAVLLVSPLVRLPFYLVLLWVIGLIVIKYGLLARKARSFIVHDLIQWGHLINDEKHRQYAVLKIFSQFTEVKGLQQTAKRRKYLDIFLGNSKQAYTYLFIRTFLRSGDYFMLMLRLVGLTFLSLCLLDHDLFALLLSLLFTYLLVFQLLPISQSQDDQIMAKLYPISLTEKQLAAKKVIRYLVFIVSGLELVVSLVTFQDKRLALVFIVSGLFLGMVYPSLKLKSK</sequence>
<dbReference type="EMBL" id="JXJX01000002">
    <property type="protein sequence ID" value="PCS08055.1"/>
    <property type="molecule type" value="Genomic_DNA"/>
</dbReference>
<keyword evidence="1" id="KW-0812">Transmembrane</keyword>
<feature type="transmembrane region" description="Helical" evidence="1">
    <location>
        <begin position="103"/>
        <end position="122"/>
    </location>
</feature>
<reference evidence="2 3" key="1">
    <citation type="submission" date="2014-12" db="EMBL/GenBank/DDBJ databases">
        <title>Draft genome sequences of 10 type strains of Lactococcus.</title>
        <authorList>
            <person name="Sun Z."/>
            <person name="Zhong Z."/>
            <person name="Liu W."/>
            <person name="Zhang W."/>
            <person name="Zhang H."/>
        </authorList>
    </citation>
    <scope>NUCLEOTIDE SEQUENCE [LARGE SCALE GENOMIC DNA]</scope>
    <source>
        <strain evidence="2 3">DSM 20686</strain>
    </source>
</reference>
<dbReference type="STRING" id="1348632.GCA_001591745_01007"/>
<dbReference type="GO" id="GO:0016020">
    <property type="term" value="C:membrane"/>
    <property type="evidence" value="ECO:0007669"/>
    <property type="project" value="InterPro"/>
</dbReference>
<evidence type="ECO:0000313" key="2">
    <source>
        <dbReference type="EMBL" id="PCS08055.1"/>
    </source>
</evidence>
<gene>
    <name evidence="2" type="ORF">RU87_GL000792</name>
</gene>
<proteinExistence type="predicted"/>
<feature type="transmembrane region" description="Helical" evidence="1">
    <location>
        <begin position="224"/>
        <end position="243"/>
    </location>
</feature>
<feature type="transmembrane region" description="Helical" evidence="1">
    <location>
        <begin position="269"/>
        <end position="288"/>
    </location>
</feature>
<dbReference type="Pfam" id="PF05975">
    <property type="entry name" value="EcsB"/>
    <property type="match status" value="1"/>
</dbReference>
<dbReference type="InterPro" id="IPR010288">
    <property type="entry name" value="EcsB_ABC"/>
</dbReference>
<dbReference type="Proteomes" id="UP000242246">
    <property type="component" value="Unassembled WGS sequence"/>
</dbReference>
<keyword evidence="1" id="KW-1133">Transmembrane helix</keyword>
<comment type="caution">
    <text evidence="2">The sequence shown here is derived from an EMBL/GenBank/DDBJ whole genome shotgun (WGS) entry which is preliminary data.</text>
</comment>
<keyword evidence="3" id="KW-1185">Reference proteome</keyword>
<protein>
    <submittedName>
        <fullName evidence="2">ABC transporter, permease protein EscB</fullName>
    </submittedName>
</protein>
<feature type="transmembrane region" description="Helical" evidence="1">
    <location>
        <begin position="78"/>
        <end position="97"/>
    </location>
</feature>
<keyword evidence="1" id="KW-0472">Membrane</keyword>
<dbReference type="PIRSF" id="PIRSF037259">
    <property type="entry name" value="EcsB_ABC"/>
    <property type="match status" value="1"/>
</dbReference>
<evidence type="ECO:0000313" key="3">
    <source>
        <dbReference type="Proteomes" id="UP000242246"/>
    </source>
</evidence>
<accession>A0A2A5S3K5</accession>
<name>A0A2A5S3K5_9LACT</name>
<evidence type="ECO:0000256" key="1">
    <source>
        <dbReference type="SAM" id="Phobius"/>
    </source>
</evidence>
<organism evidence="2 3">
    <name type="scientific">Pseudolactococcus plantarum</name>
    <dbReference type="NCBI Taxonomy" id="1365"/>
    <lineage>
        <taxon>Bacteria</taxon>
        <taxon>Bacillati</taxon>
        <taxon>Bacillota</taxon>
        <taxon>Bacilli</taxon>
        <taxon>Lactobacillales</taxon>
        <taxon>Streptococcaceae</taxon>
        <taxon>Pseudolactococcus</taxon>
    </lineage>
</organism>
<feature type="transmembrane region" description="Helical" evidence="1">
    <location>
        <begin position="294"/>
        <end position="312"/>
    </location>
</feature>
<feature type="transmembrane region" description="Helical" evidence="1">
    <location>
        <begin position="32"/>
        <end position="57"/>
    </location>
</feature>
<dbReference type="AlphaFoldDB" id="A0A2A5S3K5"/>